<evidence type="ECO:0008006" key="5">
    <source>
        <dbReference type="Google" id="ProtNLM"/>
    </source>
</evidence>
<keyword evidence="2" id="KW-0732">Signal</keyword>
<evidence type="ECO:0000313" key="3">
    <source>
        <dbReference type="EMBL" id="GFH74909.1"/>
    </source>
</evidence>
<feature type="region of interest" description="Disordered" evidence="1">
    <location>
        <begin position="30"/>
        <end position="57"/>
    </location>
</feature>
<sequence>MTTSRAVLRGPALALSAALLALSGVAHADAPGDNTTVPPPQSKPGGSTDGKGKVSAGVSQIQISQVKGGGSGKRGNLAPIDTDWEPPACWYEPVFTPEELKEFVDRSDGQGDVGIHQSWYGKGLWTDHYRDGKAQDNMDDDRTEAEGYENYNIGKGGNFWRSVAPDDSHPDSWDCGRIMFWMPDNQVPRIPNAPTPRMLAEYAYEHVKVPDTEVEVRPQAKSTVNLPTWVWLDEGKFEDVVVRAELPRTNLYAETTAHPVSLTLEPGTEDAETFPAGGTCRINEDGSIGSPYRKGSADQDPPCGITYLRASDKPYELSASITWEISWEGTGGAGGDLPDGTFETTQDMTVQEIQSINR</sequence>
<evidence type="ECO:0000313" key="4">
    <source>
        <dbReference type="Proteomes" id="UP000472710"/>
    </source>
</evidence>
<dbReference type="GeneID" id="95068744"/>
<feature type="signal peptide" evidence="2">
    <location>
        <begin position="1"/>
        <end position="28"/>
    </location>
</feature>
<name>A0ABQ1CX59_STRDI</name>
<dbReference type="RefSeq" id="WP_100457782.1">
    <property type="nucleotide sequence ID" value="NZ_BLLN01000005.1"/>
</dbReference>
<accession>A0ABQ1CX59</accession>
<proteinExistence type="predicted"/>
<comment type="caution">
    <text evidence="3">The sequence shown here is derived from an EMBL/GenBank/DDBJ whole genome shotgun (WGS) entry which is preliminary data.</text>
</comment>
<gene>
    <name evidence="3" type="ORF">Sdia_56770</name>
</gene>
<evidence type="ECO:0000256" key="2">
    <source>
        <dbReference type="SAM" id="SignalP"/>
    </source>
</evidence>
<feature type="chain" id="PRO_5047006472" description="Secreted protein" evidence="2">
    <location>
        <begin position="29"/>
        <end position="358"/>
    </location>
</feature>
<keyword evidence="4" id="KW-1185">Reference proteome</keyword>
<protein>
    <recommendedName>
        <fullName evidence="5">Secreted protein</fullName>
    </recommendedName>
</protein>
<evidence type="ECO:0000256" key="1">
    <source>
        <dbReference type="SAM" id="MobiDB-lite"/>
    </source>
</evidence>
<dbReference type="EMBL" id="BLLN01000005">
    <property type="protein sequence ID" value="GFH74909.1"/>
    <property type="molecule type" value="Genomic_DNA"/>
</dbReference>
<dbReference type="Proteomes" id="UP000472710">
    <property type="component" value="Unassembled WGS sequence"/>
</dbReference>
<organism evidence="3 4">
    <name type="scientific">Streptomyces diastaticus subsp. diastaticus</name>
    <dbReference type="NCBI Taxonomy" id="68040"/>
    <lineage>
        <taxon>Bacteria</taxon>
        <taxon>Bacillati</taxon>
        <taxon>Actinomycetota</taxon>
        <taxon>Actinomycetes</taxon>
        <taxon>Kitasatosporales</taxon>
        <taxon>Streptomycetaceae</taxon>
        <taxon>Streptomyces</taxon>
        <taxon>Streptomyces diastaticus group</taxon>
    </lineage>
</organism>
<reference evidence="3 4" key="1">
    <citation type="submission" date="2020-02" db="EMBL/GenBank/DDBJ databases">
        <title>Whole genome shotgun sequence of Streptomyces diastaticus subsp. diastaticus NBRC 13412.</title>
        <authorList>
            <person name="Ichikawa N."/>
            <person name="Komaki H."/>
            <person name="Tamura T."/>
        </authorList>
    </citation>
    <scope>NUCLEOTIDE SEQUENCE [LARGE SCALE GENOMIC DNA]</scope>
    <source>
        <strain evidence="3 4">NBRC 13412</strain>
    </source>
</reference>